<accession>A0AA40A7X2</accession>
<dbReference type="PANTHER" id="PTHR10039">
    <property type="entry name" value="AMELOGENIN"/>
    <property type="match status" value="1"/>
</dbReference>
<evidence type="ECO:0000256" key="1">
    <source>
        <dbReference type="ARBA" id="ARBA00022737"/>
    </source>
</evidence>
<keyword evidence="1" id="KW-0677">Repeat</keyword>
<proteinExistence type="predicted"/>
<dbReference type="InterPro" id="IPR056884">
    <property type="entry name" value="NPHP3-like_N"/>
</dbReference>
<feature type="domain" description="Nephrocystin 3-like N-terminal" evidence="2">
    <location>
        <begin position="161"/>
        <end position="251"/>
    </location>
</feature>
<dbReference type="EMBL" id="JAUKUA010000005">
    <property type="protein sequence ID" value="KAK0710834.1"/>
    <property type="molecule type" value="Genomic_DNA"/>
</dbReference>
<evidence type="ECO:0000313" key="3">
    <source>
        <dbReference type="EMBL" id="KAK0710834.1"/>
    </source>
</evidence>
<organism evidence="3 4">
    <name type="scientific">Lasiosphaeris hirsuta</name>
    <dbReference type="NCBI Taxonomy" id="260670"/>
    <lineage>
        <taxon>Eukaryota</taxon>
        <taxon>Fungi</taxon>
        <taxon>Dikarya</taxon>
        <taxon>Ascomycota</taxon>
        <taxon>Pezizomycotina</taxon>
        <taxon>Sordariomycetes</taxon>
        <taxon>Sordariomycetidae</taxon>
        <taxon>Sordariales</taxon>
        <taxon>Lasiosphaeriaceae</taxon>
        <taxon>Lasiosphaeris</taxon>
    </lineage>
</organism>
<dbReference type="PANTHER" id="PTHR10039:SF10">
    <property type="entry name" value="NACHT DOMAIN-CONTAINING PROTEIN"/>
    <property type="match status" value="1"/>
</dbReference>
<evidence type="ECO:0000259" key="2">
    <source>
        <dbReference type="Pfam" id="PF24883"/>
    </source>
</evidence>
<comment type="caution">
    <text evidence="3">The sequence shown here is derived from an EMBL/GenBank/DDBJ whole genome shotgun (WGS) entry which is preliminary data.</text>
</comment>
<keyword evidence="4" id="KW-1185">Reference proteome</keyword>
<gene>
    <name evidence="3" type="ORF">B0H67DRAFT_684565</name>
</gene>
<dbReference type="AlphaFoldDB" id="A0AA40A7X2"/>
<name>A0AA40A7X2_9PEZI</name>
<evidence type="ECO:0000313" key="4">
    <source>
        <dbReference type="Proteomes" id="UP001172102"/>
    </source>
</evidence>
<reference evidence="3" key="1">
    <citation type="submission" date="2023-06" db="EMBL/GenBank/DDBJ databases">
        <title>Genome-scale phylogeny and comparative genomics of the fungal order Sordariales.</title>
        <authorList>
            <consortium name="Lawrence Berkeley National Laboratory"/>
            <person name="Hensen N."/>
            <person name="Bonometti L."/>
            <person name="Westerberg I."/>
            <person name="Brannstrom I.O."/>
            <person name="Guillou S."/>
            <person name="Cros-Aarteil S."/>
            <person name="Calhoun S."/>
            <person name="Haridas S."/>
            <person name="Kuo A."/>
            <person name="Mondo S."/>
            <person name="Pangilinan J."/>
            <person name="Riley R."/>
            <person name="Labutti K."/>
            <person name="Andreopoulos B."/>
            <person name="Lipzen A."/>
            <person name="Chen C."/>
            <person name="Yanf M."/>
            <person name="Daum C."/>
            <person name="Ng V."/>
            <person name="Clum A."/>
            <person name="Steindorff A."/>
            <person name="Ohm R."/>
            <person name="Martin F."/>
            <person name="Silar P."/>
            <person name="Natvig D."/>
            <person name="Lalanne C."/>
            <person name="Gautier V."/>
            <person name="Ament-Velasquez S.L."/>
            <person name="Kruys A."/>
            <person name="Hutchinson M.I."/>
            <person name="Powell A.J."/>
            <person name="Barry K."/>
            <person name="Miller A.N."/>
            <person name="Grigoriev I.V."/>
            <person name="Debuchy R."/>
            <person name="Gladieux P."/>
            <person name="Thoren M.H."/>
            <person name="Johannesson H."/>
        </authorList>
    </citation>
    <scope>NUCLEOTIDE SEQUENCE</scope>
    <source>
        <strain evidence="3">SMH4607-1</strain>
    </source>
</reference>
<protein>
    <recommendedName>
        <fullName evidence="2">Nephrocystin 3-like N-terminal domain-containing protein</fullName>
    </recommendedName>
</protein>
<dbReference type="Pfam" id="PF24883">
    <property type="entry name" value="NPHP3_N"/>
    <property type="match status" value="1"/>
</dbReference>
<dbReference type="Proteomes" id="UP001172102">
    <property type="component" value="Unassembled WGS sequence"/>
</dbReference>
<sequence length="360" mass="39801">MALALHSATPLASETLLSQSISEFERVLSSKEQKSSFRNFRSQALRSAPRPEDAMRFTAELSTAQQYAAIGDVIVGASQNILAAGIWSLVRLSLQMAVGLTSHVEKISTFFMEAGRDSPRYQSMTLIYPRSASLRGALCHYFTTVTRVCRRLRRLGDSTIFANNGVYGKWKSDGNPSMLVLMGKLGSGKSVAMTNVIDDLHLLGDGSATVYFFCRHDVPEGLASRTILGCLFWQILQGCIKKSPIAEECPMQSLSEEESDKAVKAARKDLPQDLYETYEWILTRARRGRKDYQSSILKLVSSASPASRPLIMLDLQEALSVTPHHPEWHKDRLINDIRRAITCCGSLVSTNGTGFGASRK</sequence>